<dbReference type="Proteomes" id="UP001564408">
    <property type="component" value="Unassembled WGS sequence"/>
</dbReference>
<name>A0ABV4BF66_9GAMM</name>
<evidence type="ECO:0000259" key="6">
    <source>
        <dbReference type="Pfam" id="PF00892"/>
    </source>
</evidence>
<feature type="transmembrane region" description="Helical" evidence="5">
    <location>
        <begin position="37"/>
        <end position="58"/>
    </location>
</feature>
<feature type="transmembrane region" description="Helical" evidence="5">
    <location>
        <begin position="129"/>
        <end position="150"/>
    </location>
</feature>
<feature type="transmembrane region" description="Helical" evidence="5">
    <location>
        <begin position="215"/>
        <end position="239"/>
    </location>
</feature>
<reference evidence="7 8" key="1">
    <citation type="submission" date="2024-05" db="EMBL/GenBank/DDBJ databases">
        <title>Genome Sequence and Characterization of the New Strain Purple Sulfur Bacterium of Genus Thioalkalicoccus.</title>
        <authorList>
            <person name="Bryantseva I.A."/>
            <person name="Kyndt J.A."/>
            <person name="Imhoff J.F."/>
        </authorList>
    </citation>
    <scope>NUCLEOTIDE SEQUENCE [LARGE SCALE GENOMIC DNA]</scope>
    <source>
        <strain evidence="7 8">Um2</strain>
    </source>
</reference>
<keyword evidence="4 5" id="KW-0472">Membrane</keyword>
<feature type="transmembrane region" description="Helical" evidence="5">
    <location>
        <begin position="7"/>
        <end position="25"/>
    </location>
</feature>
<feature type="transmembrane region" description="Helical" evidence="5">
    <location>
        <begin position="156"/>
        <end position="178"/>
    </location>
</feature>
<protein>
    <submittedName>
        <fullName evidence="7">DMT family transporter</fullName>
    </submittedName>
</protein>
<dbReference type="PANTHER" id="PTHR32322">
    <property type="entry name" value="INNER MEMBRANE TRANSPORTER"/>
    <property type="match status" value="1"/>
</dbReference>
<proteinExistence type="predicted"/>
<evidence type="ECO:0000313" key="7">
    <source>
        <dbReference type="EMBL" id="MEY6433141.1"/>
    </source>
</evidence>
<dbReference type="InterPro" id="IPR050638">
    <property type="entry name" value="AA-Vitamin_Transporters"/>
</dbReference>
<feature type="transmembrane region" description="Helical" evidence="5">
    <location>
        <begin position="251"/>
        <end position="268"/>
    </location>
</feature>
<sequence length="297" mass="31541">MKRHSAADWVMLLALTVMWGSSFLSTKVALGSLPFDWVVSGRLLVATIILVPVATLAVGRWPRGWRVWSFFVLMALTGNLLPFSLIAWGQQSIDSGLAGILMAVMPLATLSLAHFLVPGEQLTRFRVGGFLLGFVGVLVLLGPATALPDVGNEGNLLAMLAVLVGAWCYAVSAILARLRPPSDAVSTAAAVTTIAALMSLVWVDGPDPAWLIDAPSATAALLFLGVFSTAAAAVVYYRLIKSAGPSFVSQLNFLIPLWAVGIGILFLGESPQPHHLHALALILGGIALTQFDRRRPR</sequence>
<evidence type="ECO:0000256" key="1">
    <source>
        <dbReference type="ARBA" id="ARBA00004141"/>
    </source>
</evidence>
<dbReference type="PANTHER" id="PTHR32322:SF9">
    <property type="entry name" value="AMINO-ACID METABOLITE EFFLUX PUMP-RELATED"/>
    <property type="match status" value="1"/>
</dbReference>
<feature type="domain" description="EamA" evidence="6">
    <location>
        <begin position="11"/>
        <end position="141"/>
    </location>
</feature>
<evidence type="ECO:0000256" key="4">
    <source>
        <dbReference type="ARBA" id="ARBA00023136"/>
    </source>
</evidence>
<feature type="transmembrane region" description="Helical" evidence="5">
    <location>
        <begin position="70"/>
        <end position="90"/>
    </location>
</feature>
<keyword evidence="2 5" id="KW-0812">Transmembrane</keyword>
<dbReference type="Pfam" id="PF00892">
    <property type="entry name" value="EamA"/>
    <property type="match status" value="2"/>
</dbReference>
<evidence type="ECO:0000256" key="5">
    <source>
        <dbReference type="SAM" id="Phobius"/>
    </source>
</evidence>
<organism evidence="7 8">
    <name type="scientific">Thioalkalicoccus limnaeus</name>
    <dbReference type="NCBI Taxonomy" id="120681"/>
    <lineage>
        <taxon>Bacteria</taxon>
        <taxon>Pseudomonadati</taxon>
        <taxon>Pseudomonadota</taxon>
        <taxon>Gammaproteobacteria</taxon>
        <taxon>Chromatiales</taxon>
        <taxon>Chromatiaceae</taxon>
        <taxon>Thioalkalicoccus</taxon>
    </lineage>
</organism>
<feature type="transmembrane region" description="Helical" evidence="5">
    <location>
        <begin position="96"/>
        <end position="117"/>
    </location>
</feature>
<gene>
    <name evidence="7" type="ORF">ABC977_12085</name>
</gene>
<evidence type="ECO:0000313" key="8">
    <source>
        <dbReference type="Proteomes" id="UP001564408"/>
    </source>
</evidence>
<accession>A0ABV4BF66</accession>
<keyword evidence="3 5" id="KW-1133">Transmembrane helix</keyword>
<dbReference type="SUPFAM" id="SSF103481">
    <property type="entry name" value="Multidrug resistance efflux transporter EmrE"/>
    <property type="match status" value="2"/>
</dbReference>
<comment type="subcellular location">
    <subcellularLocation>
        <location evidence="1">Membrane</location>
        <topology evidence="1">Multi-pass membrane protein</topology>
    </subcellularLocation>
</comment>
<feature type="transmembrane region" description="Helical" evidence="5">
    <location>
        <begin position="185"/>
        <end position="203"/>
    </location>
</feature>
<dbReference type="InterPro" id="IPR000620">
    <property type="entry name" value="EamA_dom"/>
</dbReference>
<comment type="caution">
    <text evidence="7">The sequence shown here is derived from an EMBL/GenBank/DDBJ whole genome shotgun (WGS) entry which is preliminary data.</text>
</comment>
<evidence type="ECO:0000256" key="2">
    <source>
        <dbReference type="ARBA" id="ARBA00022692"/>
    </source>
</evidence>
<evidence type="ECO:0000256" key="3">
    <source>
        <dbReference type="ARBA" id="ARBA00022989"/>
    </source>
</evidence>
<dbReference type="InterPro" id="IPR037185">
    <property type="entry name" value="EmrE-like"/>
</dbReference>
<feature type="transmembrane region" description="Helical" evidence="5">
    <location>
        <begin position="274"/>
        <end position="291"/>
    </location>
</feature>
<dbReference type="EMBL" id="JBDKXB010000016">
    <property type="protein sequence ID" value="MEY6433141.1"/>
    <property type="molecule type" value="Genomic_DNA"/>
</dbReference>
<dbReference type="RefSeq" id="WP_369667528.1">
    <property type="nucleotide sequence ID" value="NZ_JBDKXB010000016.1"/>
</dbReference>
<feature type="domain" description="EamA" evidence="6">
    <location>
        <begin position="157"/>
        <end position="289"/>
    </location>
</feature>
<keyword evidence="8" id="KW-1185">Reference proteome</keyword>